<gene>
    <name evidence="5" type="ORF">BPLLOOKG_00032</name>
    <name evidence="6" type="ORF">EGELPFMD_00034</name>
</gene>
<evidence type="ECO:0000256" key="1">
    <source>
        <dbReference type="ARBA" id="ARBA00006755"/>
    </source>
</evidence>
<evidence type="ECO:0000256" key="2">
    <source>
        <dbReference type="ARBA" id="ARBA00022741"/>
    </source>
</evidence>
<accession>A0A7G9Y722</accession>
<proteinExistence type="inferred from homology"/>
<dbReference type="SMART" id="SM00382">
    <property type="entry name" value="AAA"/>
    <property type="match status" value="1"/>
</dbReference>
<dbReference type="InterPro" id="IPR011579">
    <property type="entry name" value="ATPase_dom"/>
</dbReference>
<protein>
    <submittedName>
        <fullName evidence="5">Putative ATP-binding protein</fullName>
    </submittedName>
</protein>
<evidence type="ECO:0000259" key="4">
    <source>
        <dbReference type="SMART" id="SM00382"/>
    </source>
</evidence>
<name>A0A7G9Y722_9EURY</name>
<dbReference type="Pfam" id="PF21690">
    <property type="entry name" value="MJ1010-like_2nd"/>
    <property type="match status" value="1"/>
</dbReference>
<dbReference type="AlphaFoldDB" id="A0A7G9Y722"/>
<evidence type="ECO:0000256" key="3">
    <source>
        <dbReference type="ARBA" id="ARBA00022840"/>
    </source>
</evidence>
<keyword evidence="2" id="KW-0547">Nucleotide-binding</keyword>
<dbReference type="Gene3D" id="1.10.10.10">
    <property type="entry name" value="Winged helix-like DNA-binding domain superfamily/Winged helix DNA-binding domain"/>
    <property type="match status" value="1"/>
</dbReference>
<dbReference type="InterPro" id="IPR003593">
    <property type="entry name" value="AAA+_ATPase"/>
</dbReference>
<dbReference type="EMBL" id="MT630864">
    <property type="protein sequence ID" value="QNO43806.1"/>
    <property type="molecule type" value="Genomic_DNA"/>
</dbReference>
<evidence type="ECO:0000313" key="5">
    <source>
        <dbReference type="EMBL" id="QNO43806.1"/>
    </source>
</evidence>
<organism evidence="5">
    <name type="scientific">Candidatus Methanogaster sp. ANME-2c ERB4</name>
    <dbReference type="NCBI Taxonomy" id="2759911"/>
    <lineage>
        <taxon>Archaea</taxon>
        <taxon>Methanobacteriati</taxon>
        <taxon>Methanobacteriota</taxon>
        <taxon>Stenosarchaea group</taxon>
        <taxon>Methanomicrobia</taxon>
        <taxon>Methanosarcinales</taxon>
        <taxon>ANME-2 cluster</taxon>
        <taxon>Candidatus Methanogasteraceae</taxon>
        <taxon>Candidatus Methanogaster</taxon>
    </lineage>
</organism>
<dbReference type="GO" id="GO:0005524">
    <property type="term" value="F:ATP binding"/>
    <property type="evidence" value="ECO:0007669"/>
    <property type="project" value="UniProtKB-KW"/>
</dbReference>
<feature type="domain" description="AAA+ ATPase" evidence="4">
    <location>
        <begin position="24"/>
        <end position="211"/>
    </location>
</feature>
<reference evidence="5" key="1">
    <citation type="submission" date="2020-06" db="EMBL/GenBank/DDBJ databases">
        <title>Unique genomic features of the anaerobic methanotrophic archaea.</title>
        <authorList>
            <person name="Chadwick G.L."/>
            <person name="Skennerton C.T."/>
            <person name="Laso-Perez R."/>
            <person name="Leu A.O."/>
            <person name="Speth D.R."/>
            <person name="Yu H."/>
            <person name="Morgan-Lang C."/>
            <person name="Hatzenpichler R."/>
            <person name="Goudeau D."/>
            <person name="Malmstrom R."/>
            <person name="Brazelton W.J."/>
            <person name="Woyke T."/>
            <person name="Hallam S.J."/>
            <person name="Tyson G.W."/>
            <person name="Wegener G."/>
            <person name="Boetius A."/>
            <person name="Orphan V."/>
        </authorList>
    </citation>
    <scope>NUCLEOTIDE SEQUENCE</scope>
</reference>
<dbReference type="PANTHER" id="PTHR37096:SF1">
    <property type="entry name" value="AAA+ ATPASE DOMAIN-CONTAINING PROTEIN"/>
    <property type="match status" value="1"/>
</dbReference>
<dbReference type="EMBL" id="MT631442">
    <property type="protein sequence ID" value="QNO50614.1"/>
    <property type="molecule type" value="Genomic_DNA"/>
</dbReference>
<dbReference type="InterPro" id="IPR036388">
    <property type="entry name" value="WH-like_DNA-bd_sf"/>
</dbReference>
<dbReference type="InterPro" id="IPR027417">
    <property type="entry name" value="P-loop_NTPase"/>
</dbReference>
<evidence type="ECO:0000313" key="6">
    <source>
        <dbReference type="EMBL" id="QNO50614.1"/>
    </source>
</evidence>
<dbReference type="SUPFAM" id="SSF52540">
    <property type="entry name" value="P-loop containing nucleoside triphosphate hydrolases"/>
    <property type="match status" value="1"/>
</dbReference>
<dbReference type="PANTHER" id="PTHR37096">
    <property type="entry name" value="YALI0E33429P"/>
    <property type="match status" value="1"/>
</dbReference>
<dbReference type="Pfam" id="PF01637">
    <property type="entry name" value="ATPase_2"/>
    <property type="match status" value="1"/>
</dbReference>
<sequence length="351" mass="40150">MRHIEFHDREKETKEIRAVLGVEPSLITFIYGPINSGKTTMISHLIEELPEEYVVFYINLRTRFLSSYDDFIESLFEMEMESGGTERKRKETLAELVSSVTQVAGIPINKEFLDYVFKDNKPKNAFSYMIKLFEEVKSAGKQPVLILDELQKIGDVGVNGFLIYELFNFFIDLTKEKHLAHVFAMTSDSLFLAQIYNEAMLSGRCRYLLVDDFDHETTSAFLGGHGFTDEEKAVAWGCCGGKPICLVELVNAKLDGKDVESESKKLLKIRTSQMLSIFDEISLGKVEYSEKDIIAEFKNFEREEMVGYDRMSGEKIFLVGRNVLFVDPTQRTIKPQSRLNLLAIREVMSSV</sequence>
<comment type="similarity">
    <text evidence="1">Belongs to the archaeal ATPase family.</text>
</comment>
<keyword evidence="3 5" id="KW-0067">ATP-binding</keyword>
<dbReference type="InterPro" id="IPR049081">
    <property type="entry name" value="MJ1010-like_2nd"/>
</dbReference>
<dbReference type="Gene3D" id="3.40.50.300">
    <property type="entry name" value="P-loop containing nucleotide triphosphate hydrolases"/>
    <property type="match status" value="1"/>
</dbReference>
<dbReference type="InterPro" id="IPR051667">
    <property type="entry name" value="Archaeal_ATPase_domain"/>
</dbReference>